<comment type="caution">
    <text evidence="1">The sequence shown here is derived from an EMBL/GenBank/DDBJ whole genome shotgun (WGS) entry which is preliminary data.</text>
</comment>
<evidence type="ECO:0000313" key="1">
    <source>
        <dbReference type="EMBL" id="KAI3818355.1"/>
    </source>
</evidence>
<keyword evidence="2" id="KW-1185">Reference proteome</keyword>
<organism evidence="1 2">
    <name type="scientific">Smallanthus sonchifolius</name>
    <dbReference type="NCBI Taxonomy" id="185202"/>
    <lineage>
        <taxon>Eukaryota</taxon>
        <taxon>Viridiplantae</taxon>
        <taxon>Streptophyta</taxon>
        <taxon>Embryophyta</taxon>
        <taxon>Tracheophyta</taxon>
        <taxon>Spermatophyta</taxon>
        <taxon>Magnoliopsida</taxon>
        <taxon>eudicotyledons</taxon>
        <taxon>Gunneridae</taxon>
        <taxon>Pentapetalae</taxon>
        <taxon>asterids</taxon>
        <taxon>campanulids</taxon>
        <taxon>Asterales</taxon>
        <taxon>Asteraceae</taxon>
        <taxon>Asteroideae</taxon>
        <taxon>Heliantheae alliance</taxon>
        <taxon>Millerieae</taxon>
        <taxon>Smallanthus</taxon>
    </lineage>
</organism>
<accession>A0ACB9JDK6</accession>
<gene>
    <name evidence="1" type="ORF">L1987_12160</name>
</gene>
<dbReference type="EMBL" id="CM042021">
    <property type="protein sequence ID" value="KAI3818355.1"/>
    <property type="molecule type" value="Genomic_DNA"/>
</dbReference>
<reference evidence="2" key="1">
    <citation type="journal article" date="2022" name="Mol. Ecol. Resour.">
        <title>The genomes of chicory, endive, great burdock and yacon provide insights into Asteraceae palaeo-polyploidization history and plant inulin production.</title>
        <authorList>
            <person name="Fan W."/>
            <person name="Wang S."/>
            <person name="Wang H."/>
            <person name="Wang A."/>
            <person name="Jiang F."/>
            <person name="Liu H."/>
            <person name="Zhao H."/>
            <person name="Xu D."/>
            <person name="Zhang Y."/>
        </authorList>
    </citation>
    <scope>NUCLEOTIDE SEQUENCE [LARGE SCALE GENOMIC DNA]</scope>
    <source>
        <strain evidence="2">cv. Yunnan</strain>
    </source>
</reference>
<name>A0ACB9JDK6_9ASTR</name>
<dbReference type="Proteomes" id="UP001056120">
    <property type="component" value="Linkage Group LG04"/>
</dbReference>
<reference evidence="1 2" key="2">
    <citation type="journal article" date="2022" name="Mol. Ecol. Resour.">
        <title>The genomes of chicory, endive, great burdock and yacon provide insights into Asteraceae paleo-polyploidization history and plant inulin production.</title>
        <authorList>
            <person name="Fan W."/>
            <person name="Wang S."/>
            <person name="Wang H."/>
            <person name="Wang A."/>
            <person name="Jiang F."/>
            <person name="Liu H."/>
            <person name="Zhao H."/>
            <person name="Xu D."/>
            <person name="Zhang Y."/>
        </authorList>
    </citation>
    <scope>NUCLEOTIDE SEQUENCE [LARGE SCALE GENOMIC DNA]</scope>
    <source>
        <strain evidence="2">cv. Yunnan</strain>
        <tissue evidence="1">Leaves</tissue>
    </source>
</reference>
<evidence type="ECO:0000313" key="2">
    <source>
        <dbReference type="Proteomes" id="UP001056120"/>
    </source>
</evidence>
<sequence length="118" mass="13180">MIGQRRLHELDRAVVTEFTGGRTTDVYLISHQVFCCHIVQSTGNRNHNHQVFSIVLAEIRSVGVCIRGTFIMFEIWMNSKTDLEGSGSGHGANGQPRSGTRIRLFECGSAHSRPLNRI</sequence>
<proteinExistence type="predicted"/>
<protein>
    <submittedName>
        <fullName evidence="1">Uncharacterized protein</fullName>
    </submittedName>
</protein>